<dbReference type="GO" id="GO:1902977">
    <property type="term" value="P:mitotic DNA replication preinitiation complex assembly"/>
    <property type="evidence" value="ECO:0007669"/>
    <property type="project" value="EnsemblFungi"/>
</dbReference>
<dbReference type="OrthoDB" id="10258882at2759"/>
<dbReference type="Pfam" id="PF02724">
    <property type="entry name" value="CDC45"/>
    <property type="match status" value="1"/>
</dbReference>
<evidence type="ECO:0000256" key="2">
    <source>
        <dbReference type="ARBA" id="ARBA00010727"/>
    </source>
</evidence>
<evidence type="ECO:0000256" key="5">
    <source>
        <dbReference type="ARBA" id="ARBA00023306"/>
    </source>
</evidence>
<gene>
    <name evidence="7" type="ORF">NADFUDRAFT_27780</name>
</gene>
<dbReference type="GO" id="GO:0003688">
    <property type="term" value="F:DNA replication origin binding"/>
    <property type="evidence" value="ECO:0007669"/>
    <property type="project" value="TreeGrafter"/>
</dbReference>
<evidence type="ECO:0000256" key="1">
    <source>
        <dbReference type="ARBA" id="ARBA00004123"/>
    </source>
</evidence>
<keyword evidence="4" id="KW-0539">Nucleus</keyword>
<dbReference type="GO" id="GO:0003682">
    <property type="term" value="F:chromatin binding"/>
    <property type="evidence" value="ECO:0007669"/>
    <property type="project" value="EnsemblFungi"/>
</dbReference>
<dbReference type="PANTHER" id="PTHR10507:SF0">
    <property type="entry name" value="CELL DIVISION CONTROL PROTEIN 45 HOMOLOG"/>
    <property type="match status" value="1"/>
</dbReference>
<dbReference type="Proteomes" id="UP000095009">
    <property type="component" value="Unassembled WGS sequence"/>
</dbReference>
<protein>
    <submittedName>
        <fullName evidence="7">CDC45-like protein</fullName>
    </submittedName>
</protein>
<dbReference type="GO" id="GO:0003697">
    <property type="term" value="F:single-stranded DNA binding"/>
    <property type="evidence" value="ECO:0007669"/>
    <property type="project" value="TreeGrafter"/>
</dbReference>
<dbReference type="STRING" id="857566.A0A1E3PFM6"/>
<dbReference type="PANTHER" id="PTHR10507">
    <property type="entry name" value="CDC45-RELATED PROTEIN"/>
    <property type="match status" value="1"/>
</dbReference>
<feature type="compositionally biased region" description="Acidic residues" evidence="6">
    <location>
        <begin position="167"/>
        <end position="191"/>
    </location>
</feature>
<comment type="similarity">
    <text evidence="2">Belongs to the CDC45 family.</text>
</comment>
<organism evidence="7 8">
    <name type="scientific">Nadsonia fulvescens var. elongata DSM 6958</name>
    <dbReference type="NCBI Taxonomy" id="857566"/>
    <lineage>
        <taxon>Eukaryota</taxon>
        <taxon>Fungi</taxon>
        <taxon>Dikarya</taxon>
        <taxon>Ascomycota</taxon>
        <taxon>Saccharomycotina</taxon>
        <taxon>Dipodascomycetes</taxon>
        <taxon>Dipodascales</taxon>
        <taxon>Dipodascales incertae sedis</taxon>
        <taxon>Nadsonia</taxon>
    </lineage>
</organism>
<accession>A0A1E3PFM6</accession>
<evidence type="ECO:0000256" key="4">
    <source>
        <dbReference type="ARBA" id="ARBA00023242"/>
    </source>
</evidence>
<proteinExistence type="inferred from homology"/>
<evidence type="ECO:0000313" key="8">
    <source>
        <dbReference type="Proteomes" id="UP000095009"/>
    </source>
</evidence>
<feature type="region of interest" description="Disordered" evidence="6">
    <location>
        <begin position="167"/>
        <end position="202"/>
    </location>
</feature>
<keyword evidence="8" id="KW-1185">Reference proteome</keyword>
<dbReference type="GO" id="GO:0006270">
    <property type="term" value="P:DNA replication initiation"/>
    <property type="evidence" value="ECO:0007669"/>
    <property type="project" value="InterPro"/>
</dbReference>
<keyword evidence="3" id="KW-0235">DNA replication</keyword>
<dbReference type="GO" id="GO:0031261">
    <property type="term" value="C:DNA replication preinitiation complex"/>
    <property type="evidence" value="ECO:0007669"/>
    <property type="project" value="EnsemblFungi"/>
</dbReference>
<comment type="subcellular location">
    <subcellularLocation>
        <location evidence="1">Nucleus</location>
    </subcellularLocation>
</comment>
<name>A0A1E3PFM6_9ASCO</name>
<sequence length="635" mass="71406">MYVTPSSYGKVFEDIRASSMSHTTCKLVIFISCLDIDALCASKILSNLLKSELIPHKIVPIVGYEELKSMYIELDYEISNVMLLGCGGGVDLEEYFEIEDVINEEGDIISQNTPRKIYVIDGHRPWNLDNLFGSEKIICLDDGSIDDELIKHKEAYAGLIELNDIEFDEEDKSDENSDGLTDDDNNDDGDIDEPRRGMRPLKSRAELEAETDKYTALLEEYYAAGSSYAAPVSSNLYTLLSSIGETSVANLWLTIVGTMSLDAEYPHVFKRIYPLLEDEVSRINASSMIAAHDSGNDTTLTTEIDYSLFLLRHWSLYESMLHSSYLSAKLHLWTDDGRKKMHKMLAKMGISLQESKEMWTHMHIKLKRELQSKLEGVMGSHGIDQVIRKGVVRKFGFKVSVSAGDTVEALTALLESGRTNIGLDMTLFSNNRTNDDEDQESEDINHSDEKERFWVANFWSGWDALDNINILMDGLQKAKFLQQAVVRTGTALFEKRQIKHLRVFRLAVIKEGPDLDIFKNPLALTRLAVWIADNCVEADQQSLPLVLASLDPKTNTYLVLGLGARKVKRSEDDSENIVFNADAVTNKFGSAFREVAQNINARVRLDAFESSTIEVLQDDLSRFLEGLTLSGLIGR</sequence>
<keyword evidence="5" id="KW-0131">Cell cycle</keyword>
<dbReference type="GO" id="GO:0000727">
    <property type="term" value="P:double-strand break repair via break-induced replication"/>
    <property type="evidence" value="ECO:0007669"/>
    <property type="project" value="TreeGrafter"/>
</dbReference>
<reference evidence="7 8" key="1">
    <citation type="journal article" date="2016" name="Proc. Natl. Acad. Sci. U.S.A.">
        <title>Comparative genomics of biotechnologically important yeasts.</title>
        <authorList>
            <person name="Riley R."/>
            <person name="Haridas S."/>
            <person name="Wolfe K.H."/>
            <person name="Lopes M.R."/>
            <person name="Hittinger C.T."/>
            <person name="Goeker M."/>
            <person name="Salamov A.A."/>
            <person name="Wisecaver J.H."/>
            <person name="Long T.M."/>
            <person name="Calvey C.H."/>
            <person name="Aerts A.L."/>
            <person name="Barry K.W."/>
            <person name="Choi C."/>
            <person name="Clum A."/>
            <person name="Coughlan A.Y."/>
            <person name="Deshpande S."/>
            <person name="Douglass A.P."/>
            <person name="Hanson S.J."/>
            <person name="Klenk H.-P."/>
            <person name="LaButti K.M."/>
            <person name="Lapidus A."/>
            <person name="Lindquist E.A."/>
            <person name="Lipzen A.M."/>
            <person name="Meier-Kolthoff J.P."/>
            <person name="Ohm R.A."/>
            <person name="Otillar R.P."/>
            <person name="Pangilinan J.L."/>
            <person name="Peng Y."/>
            <person name="Rokas A."/>
            <person name="Rosa C.A."/>
            <person name="Scheuner C."/>
            <person name="Sibirny A.A."/>
            <person name="Slot J.C."/>
            <person name="Stielow J.B."/>
            <person name="Sun H."/>
            <person name="Kurtzman C.P."/>
            <person name="Blackwell M."/>
            <person name="Grigoriev I.V."/>
            <person name="Jeffries T.W."/>
        </authorList>
    </citation>
    <scope>NUCLEOTIDE SEQUENCE [LARGE SCALE GENOMIC DNA]</scope>
    <source>
        <strain evidence="7 8">DSM 6958</strain>
    </source>
</reference>
<evidence type="ECO:0000313" key="7">
    <source>
        <dbReference type="EMBL" id="ODQ64004.1"/>
    </source>
</evidence>
<dbReference type="AlphaFoldDB" id="A0A1E3PFM6"/>
<evidence type="ECO:0000256" key="3">
    <source>
        <dbReference type="ARBA" id="ARBA00022705"/>
    </source>
</evidence>
<dbReference type="GO" id="GO:0000785">
    <property type="term" value="C:chromatin"/>
    <property type="evidence" value="ECO:0007669"/>
    <property type="project" value="EnsemblFungi"/>
</dbReference>
<dbReference type="InterPro" id="IPR003874">
    <property type="entry name" value="CDC45"/>
</dbReference>
<dbReference type="EMBL" id="KV454413">
    <property type="protein sequence ID" value="ODQ64004.1"/>
    <property type="molecule type" value="Genomic_DNA"/>
</dbReference>
<evidence type="ECO:0000256" key="6">
    <source>
        <dbReference type="SAM" id="MobiDB-lite"/>
    </source>
</evidence>
<dbReference type="GO" id="GO:0031573">
    <property type="term" value="P:mitotic intra-S DNA damage checkpoint signaling"/>
    <property type="evidence" value="ECO:0007669"/>
    <property type="project" value="EnsemblFungi"/>
</dbReference>